<reference evidence="4" key="1">
    <citation type="journal article" date="2019" name="Int. J. Syst. Evol. Microbiol.">
        <title>The Global Catalogue of Microorganisms (GCM) 10K type strain sequencing project: providing services to taxonomists for standard genome sequencing and annotation.</title>
        <authorList>
            <consortium name="The Broad Institute Genomics Platform"/>
            <consortium name="The Broad Institute Genome Sequencing Center for Infectious Disease"/>
            <person name="Wu L."/>
            <person name="Ma J."/>
        </authorList>
    </citation>
    <scope>NUCLEOTIDE SEQUENCE [LARGE SCALE GENOMIC DNA]</scope>
    <source>
        <strain evidence="4">JCM 31404</strain>
    </source>
</reference>
<dbReference type="NCBIfam" id="TIGR00180">
    <property type="entry name" value="parB_part"/>
    <property type="match status" value="1"/>
</dbReference>
<dbReference type="Gene3D" id="3.90.1530.30">
    <property type="match status" value="1"/>
</dbReference>
<evidence type="ECO:0000313" key="4">
    <source>
        <dbReference type="Proteomes" id="UP000634308"/>
    </source>
</evidence>
<comment type="caution">
    <text evidence="3">The sequence shown here is derived from an EMBL/GenBank/DDBJ whole genome shotgun (WGS) entry which is preliminary data.</text>
</comment>
<evidence type="ECO:0000313" key="3">
    <source>
        <dbReference type="EMBL" id="GGR58847.1"/>
    </source>
</evidence>
<comment type="similarity">
    <text evidence="1">Belongs to the ParB family.</text>
</comment>
<dbReference type="EMBL" id="BMQM01000012">
    <property type="protein sequence ID" value="GGR58847.1"/>
    <property type="molecule type" value="Genomic_DNA"/>
</dbReference>
<dbReference type="InterPro" id="IPR050336">
    <property type="entry name" value="Chromosome_partition/occlusion"/>
</dbReference>
<dbReference type="PANTHER" id="PTHR33375:SF7">
    <property type="entry name" value="CHROMOSOME 2-PARTITIONING PROTEIN PARB-RELATED"/>
    <property type="match status" value="1"/>
</dbReference>
<sequence>MTKKGRARADAFSSLLGGLPVTPDAAQGIALDQIRVRPDQPRRYFDDGALDSLTESVRQQGILQPVLLRPVTGGYELIAGERRLRAARQAGLSEIPATVREVSDEDVPLLAALENLQRQDLNPLDEVEAILALTAQELQVPVPEVVPLLHAQRRAPDPDTVARLDAVFARLGRGSWASFAANRAGVLRFPPDLLTLMRSGQLEYTRAAALARIKDDALRREWTERALNEGLGVREIAAARRAAPSPDSRTQRVRRLIDDRRIAALGRREQGRVQKLLDELESLLATPQDSD</sequence>
<dbReference type="InterPro" id="IPR004437">
    <property type="entry name" value="ParB/RepB/Spo0J"/>
</dbReference>
<proteinExistence type="inferred from homology"/>
<dbReference type="Proteomes" id="UP000634308">
    <property type="component" value="Unassembled WGS sequence"/>
</dbReference>
<accession>A0ABQ2RVK3</accession>
<dbReference type="PANTHER" id="PTHR33375">
    <property type="entry name" value="CHROMOSOME-PARTITIONING PROTEIN PARB-RELATED"/>
    <property type="match status" value="1"/>
</dbReference>
<feature type="domain" description="ParB-like N-terminal" evidence="2">
    <location>
        <begin position="27"/>
        <end position="116"/>
    </location>
</feature>
<organism evidence="3 4">
    <name type="scientific">Deinococcus seoulensis</name>
    <dbReference type="NCBI Taxonomy" id="1837379"/>
    <lineage>
        <taxon>Bacteria</taxon>
        <taxon>Thermotogati</taxon>
        <taxon>Deinococcota</taxon>
        <taxon>Deinococci</taxon>
        <taxon>Deinococcales</taxon>
        <taxon>Deinococcaceae</taxon>
        <taxon>Deinococcus</taxon>
    </lineage>
</organism>
<dbReference type="Pfam" id="PF02195">
    <property type="entry name" value="ParB_N"/>
    <property type="match status" value="1"/>
</dbReference>
<gene>
    <name evidence="3" type="ORF">GCM10008959_20780</name>
</gene>
<keyword evidence="4" id="KW-1185">Reference proteome</keyword>
<dbReference type="InterPro" id="IPR036086">
    <property type="entry name" value="ParB/Sulfiredoxin_sf"/>
</dbReference>
<dbReference type="SUPFAM" id="SSF109709">
    <property type="entry name" value="KorB DNA-binding domain-like"/>
    <property type="match status" value="1"/>
</dbReference>
<dbReference type="Gene3D" id="1.10.10.2830">
    <property type="match status" value="1"/>
</dbReference>
<evidence type="ECO:0000256" key="1">
    <source>
        <dbReference type="ARBA" id="ARBA00006295"/>
    </source>
</evidence>
<dbReference type="SMART" id="SM00470">
    <property type="entry name" value="ParB"/>
    <property type="match status" value="1"/>
</dbReference>
<dbReference type="InterPro" id="IPR041468">
    <property type="entry name" value="HTH_ParB/Spo0J"/>
</dbReference>
<dbReference type="InterPro" id="IPR003115">
    <property type="entry name" value="ParB_N"/>
</dbReference>
<protein>
    <submittedName>
        <fullName evidence="3">Chromosome partitioning protein ParB</fullName>
    </submittedName>
</protein>
<dbReference type="CDD" id="cd16393">
    <property type="entry name" value="SPO0J_N"/>
    <property type="match status" value="1"/>
</dbReference>
<name>A0ABQ2RVK3_9DEIO</name>
<dbReference type="SUPFAM" id="SSF110849">
    <property type="entry name" value="ParB/Sulfiredoxin"/>
    <property type="match status" value="1"/>
</dbReference>
<evidence type="ECO:0000259" key="2">
    <source>
        <dbReference type="SMART" id="SM00470"/>
    </source>
</evidence>
<dbReference type="Pfam" id="PF17762">
    <property type="entry name" value="HTH_ParB"/>
    <property type="match status" value="1"/>
</dbReference>
<dbReference type="RefSeq" id="WP_189064915.1">
    <property type="nucleotide sequence ID" value="NZ_BMQM01000012.1"/>
</dbReference>